<dbReference type="EMBL" id="JAGTJQ010000005">
    <property type="protein sequence ID" value="KAH7031200.1"/>
    <property type="molecule type" value="Genomic_DNA"/>
</dbReference>
<evidence type="ECO:0008006" key="5">
    <source>
        <dbReference type="Google" id="ProtNLM"/>
    </source>
</evidence>
<keyword evidence="2" id="KW-0812">Transmembrane</keyword>
<organism evidence="3 4">
    <name type="scientific">Microdochium trichocladiopsis</name>
    <dbReference type="NCBI Taxonomy" id="1682393"/>
    <lineage>
        <taxon>Eukaryota</taxon>
        <taxon>Fungi</taxon>
        <taxon>Dikarya</taxon>
        <taxon>Ascomycota</taxon>
        <taxon>Pezizomycotina</taxon>
        <taxon>Sordariomycetes</taxon>
        <taxon>Xylariomycetidae</taxon>
        <taxon>Xylariales</taxon>
        <taxon>Microdochiaceae</taxon>
        <taxon>Microdochium</taxon>
    </lineage>
</organism>
<dbReference type="Gene3D" id="2.40.70.10">
    <property type="entry name" value="Acid Proteases"/>
    <property type="match status" value="1"/>
</dbReference>
<dbReference type="Proteomes" id="UP000756346">
    <property type="component" value="Unassembled WGS sequence"/>
</dbReference>
<keyword evidence="2" id="KW-1133">Transmembrane helix</keyword>
<evidence type="ECO:0000256" key="2">
    <source>
        <dbReference type="SAM" id="Phobius"/>
    </source>
</evidence>
<feature type="region of interest" description="Disordered" evidence="1">
    <location>
        <begin position="312"/>
        <end position="343"/>
    </location>
</feature>
<dbReference type="InterPro" id="IPR021109">
    <property type="entry name" value="Peptidase_aspartic_dom_sf"/>
</dbReference>
<protein>
    <recommendedName>
        <fullName evidence="5">Peptidase A1 domain-containing protein</fullName>
    </recommendedName>
</protein>
<gene>
    <name evidence="3" type="ORF">B0I36DRAFT_323401</name>
</gene>
<dbReference type="CDD" id="cd12087">
    <property type="entry name" value="TM_EGFR-like"/>
    <property type="match status" value="1"/>
</dbReference>
<dbReference type="GeneID" id="70183515"/>
<feature type="transmembrane region" description="Helical" evidence="2">
    <location>
        <begin position="247"/>
        <end position="268"/>
    </location>
</feature>
<accession>A0A9P8Y9K4</accession>
<dbReference type="RefSeq" id="XP_046012880.1">
    <property type="nucleotide sequence ID" value="XM_046153969.1"/>
</dbReference>
<dbReference type="AlphaFoldDB" id="A0A9P8Y9K4"/>
<feature type="region of interest" description="Disordered" evidence="1">
    <location>
        <begin position="472"/>
        <end position="493"/>
    </location>
</feature>
<proteinExistence type="predicted"/>
<evidence type="ECO:0000256" key="1">
    <source>
        <dbReference type="SAM" id="MobiDB-lite"/>
    </source>
</evidence>
<comment type="caution">
    <text evidence="3">The sequence shown here is derived from an EMBL/GenBank/DDBJ whole genome shotgun (WGS) entry which is preliminary data.</text>
</comment>
<dbReference type="SUPFAM" id="SSF50630">
    <property type="entry name" value="Acid proteases"/>
    <property type="match status" value="1"/>
</dbReference>
<reference evidence="3" key="1">
    <citation type="journal article" date="2021" name="Nat. Commun.">
        <title>Genetic determinants of endophytism in the Arabidopsis root mycobiome.</title>
        <authorList>
            <person name="Mesny F."/>
            <person name="Miyauchi S."/>
            <person name="Thiergart T."/>
            <person name="Pickel B."/>
            <person name="Atanasova L."/>
            <person name="Karlsson M."/>
            <person name="Huettel B."/>
            <person name="Barry K.W."/>
            <person name="Haridas S."/>
            <person name="Chen C."/>
            <person name="Bauer D."/>
            <person name="Andreopoulos W."/>
            <person name="Pangilinan J."/>
            <person name="LaButti K."/>
            <person name="Riley R."/>
            <person name="Lipzen A."/>
            <person name="Clum A."/>
            <person name="Drula E."/>
            <person name="Henrissat B."/>
            <person name="Kohler A."/>
            <person name="Grigoriev I.V."/>
            <person name="Martin F.M."/>
            <person name="Hacquard S."/>
        </authorList>
    </citation>
    <scope>NUCLEOTIDE SEQUENCE</scope>
    <source>
        <strain evidence="3">MPI-CAGE-CH-0230</strain>
    </source>
</reference>
<keyword evidence="2" id="KW-0472">Membrane</keyword>
<keyword evidence="4" id="KW-1185">Reference proteome</keyword>
<feature type="compositionally biased region" description="Polar residues" evidence="1">
    <location>
        <begin position="322"/>
        <end position="338"/>
    </location>
</feature>
<evidence type="ECO:0000313" key="3">
    <source>
        <dbReference type="EMBL" id="KAH7031200.1"/>
    </source>
</evidence>
<evidence type="ECO:0000313" key="4">
    <source>
        <dbReference type="Proteomes" id="UP000756346"/>
    </source>
</evidence>
<dbReference type="OrthoDB" id="5233646at2759"/>
<name>A0A9P8Y9K4_9PEZI</name>
<sequence>MSLTLGGFDQSRFEPHQVVFGLNRTSPEPQVRLRSITTSVADKKQAPTVWSGTTQTLLFFNESATATIDSSTPYLWLPRNTADRFAAAYGLVWSESFKLYTFKDSNSALRFRDTQNLSLTFTVSGFDDPGDSSSSLTGPGVLNLTISGRAFYQNLRYPFTNMQKGAAAVPYFPLRRAAQEDQITIGRVFLQETYLLTNYETQSLCLYPARFPGDPVAETSLTTIPFLRTSMYPGPPDIHSGLSSIQIVGIVVGVCLFCIIVVALTVWLRKRAQNRSSSQPRYDDKTESGYHSQRKPSFNFMSLLSFKHNSQTAGRPHANFNRALSGSTLHSSQQLSSKTYDRYETPTPTIPIELTRWGAKLSDNATGYSTRQYEDWTMYHPDFEAQPVGQVPGQWNLQQSAFEPAKNARDITQTTTYRAPDIAPPPLAAPSTLPPYGSLHAQGLAPLNATAYGSANHYANIPSPVPLLQAEDRSDAESMSTDEGYDSELDRQAARARSVDVSQAACSLGAATIPERSQTVNTVASANSNGSFEFTLPIMPSARADARHSVSSSLGSDFTVEEEEREEAWRAAGRLDRLDGPDLVHIPQPAARRYSWEGEQ</sequence>